<evidence type="ECO:0000313" key="5">
    <source>
        <dbReference type="Proteomes" id="UP000482634"/>
    </source>
</evidence>
<proteinExistence type="predicted"/>
<dbReference type="RefSeq" id="WP_163946503.1">
    <property type="nucleotide sequence ID" value="NZ_JAAHBU010000213.1"/>
</dbReference>
<evidence type="ECO:0000313" key="3">
    <source>
        <dbReference type="EMBL" id="NER65013.1"/>
    </source>
</evidence>
<dbReference type="EMBL" id="JAAHBV010000361">
    <property type="protein sequence ID" value="NER61177.1"/>
    <property type="molecule type" value="Genomic_DNA"/>
</dbReference>
<evidence type="ECO:0000313" key="2">
    <source>
        <dbReference type="EMBL" id="NER61177.1"/>
    </source>
</evidence>
<evidence type="ECO:0000256" key="1">
    <source>
        <dbReference type="SAM" id="Phobius"/>
    </source>
</evidence>
<dbReference type="AlphaFoldDB" id="A0A6B3NTE7"/>
<keyword evidence="1" id="KW-1133">Transmembrane helix</keyword>
<keyword evidence="1" id="KW-0472">Membrane</keyword>
<feature type="transmembrane region" description="Helical" evidence="1">
    <location>
        <begin position="197"/>
        <end position="216"/>
    </location>
</feature>
<protein>
    <submittedName>
        <fullName evidence="3">Conjugal transfer protein TraX</fullName>
    </submittedName>
</protein>
<dbReference type="Proteomes" id="UP000482634">
    <property type="component" value="Unassembled WGS sequence"/>
</dbReference>
<feature type="transmembrane region" description="Helical" evidence="1">
    <location>
        <begin position="45"/>
        <end position="65"/>
    </location>
</feature>
<keyword evidence="5" id="KW-1185">Reference proteome</keyword>
<accession>A0A6M0D0T4</accession>
<dbReference type="EMBL" id="JAAHBU010000213">
    <property type="protein sequence ID" value="NER65013.1"/>
    <property type="molecule type" value="Genomic_DNA"/>
</dbReference>
<feature type="transmembrane region" description="Helical" evidence="1">
    <location>
        <begin position="77"/>
        <end position="95"/>
    </location>
</feature>
<dbReference type="InterPro" id="IPR008875">
    <property type="entry name" value="TraX"/>
</dbReference>
<organism evidence="3 5">
    <name type="scientific">Pseudomonas brassicae</name>
    <dbReference type="NCBI Taxonomy" id="2708063"/>
    <lineage>
        <taxon>Bacteria</taxon>
        <taxon>Pseudomonadati</taxon>
        <taxon>Pseudomonadota</taxon>
        <taxon>Gammaproteobacteria</taxon>
        <taxon>Pseudomonadales</taxon>
        <taxon>Pseudomonadaceae</taxon>
        <taxon>Pseudomonas</taxon>
    </lineage>
</organism>
<sequence length="249" mass="27341">MTIEPIPLSTQPVARNAALDLVKWLAMLSMLLDHLRILCPGMHSLFVPGRLAFPLFCVAIAANVARSRSARLINDSNARYLGGMLLFASISEVVYRPMSPAGTLNVMFTLLLGLVIAWGVHYRSVLAACMATGAGAIAAWMNEPLMYGFLGCLLPAALLLAIKRPGPVWVLPALLCVAINTRDSLWARAMDMDAYSLAVWGSAFSAPLIGLWLLRAPLACKVWPVRQWAYWFYPVHLAVLQGIREFMQC</sequence>
<keyword evidence="1" id="KW-0812">Transmembrane</keyword>
<feature type="transmembrane region" description="Helical" evidence="1">
    <location>
        <begin position="107"/>
        <end position="133"/>
    </location>
</feature>
<comment type="caution">
    <text evidence="3">The sequence shown here is derived from an EMBL/GenBank/DDBJ whole genome shotgun (WGS) entry which is preliminary data.</text>
</comment>
<dbReference type="Proteomes" id="UP000480410">
    <property type="component" value="Unassembled WGS sequence"/>
</dbReference>
<feature type="transmembrane region" description="Helical" evidence="1">
    <location>
        <begin position="145"/>
        <end position="162"/>
    </location>
</feature>
<evidence type="ECO:0000313" key="4">
    <source>
        <dbReference type="Proteomes" id="UP000480410"/>
    </source>
</evidence>
<gene>
    <name evidence="2" type="ORF">G3435_16765</name>
    <name evidence="3" type="ORF">G3436_15485</name>
</gene>
<reference evidence="4 5" key="1">
    <citation type="submission" date="2020-02" db="EMBL/GenBank/DDBJ databases">
        <title>Broccoli isolated Pseudomonas sp.</title>
        <authorList>
            <person name="Fujikawa T."/>
            <person name="Sawada H."/>
        </authorList>
    </citation>
    <scope>NUCLEOTIDE SEQUENCE [LARGE SCALE GENOMIC DNA]</scope>
    <source>
        <strain evidence="3 5">MAFF212427</strain>
        <strain evidence="2 4">MAFF212428</strain>
    </source>
</reference>
<dbReference type="Pfam" id="PF05857">
    <property type="entry name" value="TraX"/>
    <property type="match status" value="1"/>
</dbReference>
<name>A0A6B3NTE7_9PSED</name>
<accession>A0A6B3NTE7</accession>